<comment type="caution">
    <text evidence="1">The sequence shown here is derived from an EMBL/GenBank/DDBJ whole genome shotgun (WGS) entry which is preliminary data.</text>
</comment>
<dbReference type="EMBL" id="RCYR01000068">
    <property type="protein sequence ID" value="RYS75476.1"/>
    <property type="molecule type" value="Genomic_DNA"/>
</dbReference>
<sequence length="64" mass="7237">MKTWYCVTSSFDDRGRVVAAITASKEAETCPESTYTSTSRKDIYNDWFGSTEEAQAWVEQARCA</sequence>
<gene>
    <name evidence="1" type="ORF">EAI93_14090</name>
</gene>
<dbReference type="Proteomes" id="UP000292665">
    <property type="component" value="Unassembled WGS sequence"/>
</dbReference>
<reference evidence="1 2" key="1">
    <citation type="journal article" date="2019" name="Science, e1252229">
        <title>Invertible promoters mediate bacterial phase variation, antibiotic resistance, and host adaptation in the gut.</title>
        <authorList>
            <person name="Jiang X."/>
            <person name="Hall A.B."/>
            <person name="Arthur T.D."/>
            <person name="Plichta D.R."/>
            <person name="Covington C.T."/>
            <person name="Poyet M."/>
            <person name="Crothers J."/>
            <person name="Moses P.L."/>
            <person name="Tolonen A.C."/>
            <person name="Vlamakis H."/>
            <person name="Alm E.J."/>
            <person name="Xavier R.J."/>
        </authorList>
    </citation>
    <scope>NUCLEOTIDE SEQUENCE [LARGE SCALE GENOMIC DNA]</scope>
    <source>
        <strain evidence="2">aa_0143</strain>
    </source>
</reference>
<dbReference type="AlphaFoldDB" id="A0A4Q5C3K7"/>
<name>A0A4Q5C3K7_9FIRM</name>
<evidence type="ECO:0000313" key="1">
    <source>
        <dbReference type="EMBL" id="RYS75476.1"/>
    </source>
</evidence>
<evidence type="ECO:0000313" key="2">
    <source>
        <dbReference type="Proteomes" id="UP000292665"/>
    </source>
</evidence>
<dbReference type="RefSeq" id="WP_129795075.1">
    <property type="nucleotide sequence ID" value="NZ_RCYR01000068.1"/>
</dbReference>
<organism evidence="1 2">
    <name type="scientific">[Ruminococcus] torques</name>
    <dbReference type="NCBI Taxonomy" id="33039"/>
    <lineage>
        <taxon>Bacteria</taxon>
        <taxon>Bacillati</taxon>
        <taxon>Bacillota</taxon>
        <taxon>Clostridia</taxon>
        <taxon>Lachnospirales</taxon>
        <taxon>Lachnospiraceae</taxon>
        <taxon>Mediterraneibacter</taxon>
    </lineage>
</organism>
<accession>A0A4Q5C3K7</accession>
<protein>
    <submittedName>
        <fullName evidence="1">Uncharacterized protein</fullName>
    </submittedName>
</protein>
<proteinExistence type="predicted"/>